<gene>
    <name evidence="1" type="ORF">MUN82_06525</name>
</gene>
<dbReference type="Gene3D" id="2.60.40.740">
    <property type="match status" value="1"/>
</dbReference>
<dbReference type="InterPro" id="IPR025667">
    <property type="entry name" value="SprB_repeat"/>
</dbReference>
<dbReference type="Proteomes" id="UP000829925">
    <property type="component" value="Chromosome"/>
</dbReference>
<dbReference type="Pfam" id="PF13573">
    <property type="entry name" value="SprB"/>
    <property type="match status" value="2"/>
</dbReference>
<dbReference type="AlphaFoldDB" id="A0A8T9T2F9"/>
<protein>
    <submittedName>
        <fullName evidence="1">SprB repeat-containing protein</fullName>
    </submittedName>
</protein>
<sequence length="643" mass="72940">MLIDLKIVYTFYESWRDPQDDRISEDRYWGATWRFDTVTRKVVYQERGTNYARWTGEGAQDDYPLDYYRPTDKEVFAFTEGDKRYAYFHDGEGDVVLQEAGIFVDFDVVQATCFGGNTASIVLAVSGTDGPYTYQWADGPTTKDRSLVKGGVQYTVTVTDVPTGMRKTVRIDAGQNPRIEVLVRKTDNNLVLEVSGGVAPYTYAWEDGATTAAREGLAPGIYQCEITDAVGCSQTVDVTIEGFRFYWSGNPITLSLDAGSEYRDDPATKPDLTFLCEVWLEEVYGSGVFVQIGTVLEQPADRDGRTVFQVEELLDAYLDYYVPAVWQATITQATPLFRRFYLQYAEVFGEPPVRDAATVLTQNFVLRGGLSRYEGVARTYQDSYRPLVRPFLTWQPNDKAVYLDQPEFLYYLVDSAVTEFELRLRVRYDDDSTEERTVATQEGVARFEVYCLPAGFQQLGLADTEERHVVGWEVWVSSTTGTAQTETRRYQLDRRPVRQRRYLVYANSLGGMDTVAMTGEGQLDAEVVGEEVERSPVPFPDPLLDDQLVLDRTLRPVLKLAGGVRDNSREWLAAQQELLLSRRVLLLTGPRWQPVVVKAQTTTIRKEGENVQTLELVLQLPRERFYTPRLGATAVTRHDLLLP</sequence>
<evidence type="ECO:0000313" key="2">
    <source>
        <dbReference type="Proteomes" id="UP000829925"/>
    </source>
</evidence>
<dbReference type="KEGG" id="haei:MUN82_06525"/>
<keyword evidence="2" id="KW-1185">Reference proteome</keyword>
<dbReference type="EMBL" id="CP095053">
    <property type="protein sequence ID" value="UOR06750.1"/>
    <property type="molecule type" value="Genomic_DNA"/>
</dbReference>
<accession>A0A8T9T2F9</accession>
<evidence type="ECO:0000313" key="1">
    <source>
        <dbReference type="EMBL" id="UOR06750.1"/>
    </source>
</evidence>
<reference evidence="1 2" key="1">
    <citation type="submission" date="2022-04" db="EMBL/GenBank/DDBJ databases">
        <title>Hymenobacter sp. isolated from the air.</title>
        <authorList>
            <person name="Won M."/>
            <person name="Lee C.-M."/>
            <person name="Woen H.-Y."/>
            <person name="Kwon S.-W."/>
        </authorList>
    </citation>
    <scope>NUCLEOTIDE SEQUENCE [LARGE SCALE GENOMIC DNA]</scope>
    <source>
        <strain evidence="2">5413 J-13</strain>
    </source>
</reference>
<name>A0A8T9T2F9_9BACT</name>
<organism evidence="1 2">
    <name type="scientific">Hymenobacter aerilatus</name>
    <dbReference type="NCBI Taxonomy" id="2932251"/>
    <lineage>
        <taxon>Bacteria</taxon>
        <taxon>Pseudomonadati</taxon>
        <taxon>Bacteroidota</taxon>
        <taxon>Cytophagia</taxon>
        <taxon>Cytophagales</taxon>
        <taxon>Hymenobacteraceae</taxon>
        <taxon>Hymenobacter</taxon>
    </lineage>
</organism>
<proteinExistence type="predicted"/>
<dbReference type="RefSeq" id="WP_245095974.1">
    <property type="nucleotide sequence ID" value="NZ_CP095053.1"/>
</dbReference>